<evidence type="ECO:0000313" key="6">
    <source>
        <dbReference type="EMBL" id="CAI2386965.1"/>
    </source>
</evidence>
<dbReference type="GO" id="GO:0008168">
    <property type="term" value="F:methyltransferase activity"/>
    <property type="evidence" value="ECO:0007669"/>
    <property type="project" value="UniProtKB-KW"/>
</dbReference>
<comment type="caution">
    <text evidence="6">The sequence shown here is derived from an EMBL/GenBank/DDBJ whole genome shotgun (WGS) entry which is preliminary data.</text>
</comment>
<dbReference type="Pfam" id="PF13847">
    <property type="entry name" value="Methyltransf_31"/>
    <property type="match status" value="1"/>
</dbReference>
<keyword evidence="2" id="KW-0489">Methyltransferase</keyword>
<dbReference type="AlphaFoldDB" id="A0AAD1Y9X0"/>
<gene>
    <name evidence="6" type="ORF">ECRASSUSDP1_LOCUS28591</name>
</gene>
<keyword evidence="3" id="KW-0808">Transferase</keyword>
<evidence type="ECO:0000313" key="7">
    <source>
        <dbReference type="Proteomes" id="UP001295684"/>
    </source>
</evidence>
<keyword evidence="4" id="KW-0511">Multifunctional enzyme</keyword>
<dbReference type="Gene3D" id="3.40.50.150">
    <property type="entry name" value="Vaccinia Virus protein VP39"/>
    <property type="match status" value="2"/>
</dbReference>
<comment type="similarity">
    <text evidence="1">Belongs to the methyltransferase superfamily.</text>
</comment>
<evidence type="ECO:0000256" key="4">
    <source>
        <dbReference type="ARBA" id="ARBA00023268"/>
    </source>
</evidence>
<evidence type="ECO:0000256" key="3">
    <source>
        <dbReference type="ARBA" id="ARBA00022679"/>
    </source>
</evidence>
<keyword evidence="7" id="KW-1185">Reference proteome</keyword>
<dbReference type="PANTHER" id="PTHR12176">
    <property type="entry name" value="SAM-DEPENDENT METHYLTRANSFERASE SUPERFAMILY PROTEIN"/>
    <property type="match status" value="1"/>
</dbReference>
<feature type="domain" description="Methyltransferase" evidence="5">
    <location>
        <begin position="60"/>
        <end position="167"/>
    </location>
</feature>
<protein>
    <recommendedName>
        <fullName evidence="5">Methyltransferase domain-containing protein</fullName>
    </recommendedName>
</protein>
<dbReference type="InterPro" id="IPR029063">
    <property type="entry name" value="SAM-dependent_MTases_sf"/>
</dbReference>
<accession>A0AAD1Y9X0</accession>
<dbReference type="InterPro" id="IPR051419">
    <property type="entry name" value="Lys/N-term_MeTrsfase_sf"/>
</dbReference>
<proteinExistence type="inferred from homology"/>
<dbReference type="EMBL" id="CAMPGE010029490">
    <property type="protein sequence ID" value="CAI2386965.1"/>
    <property type="molecule type" value="Genomic_DNA"/>
</dbReference>
<dbReference type="SUPFAM" id="SSF53335">
    <property type="entry name" value="S-adenosyl-L-methionine-dependent methyltransferases"/>
    <property type="match status" value="2"/>
</dbReference>
<dbReference type="Proteomes" id="UP001295684">
    <property type="component" value="Unassembled WGS sequence"/>
</dbReference>
<evidence type="ECO:0000259" key="5">
    <source>
        <dbReference type="Pfam" id="PF13847"/>
    </source>
</evidence>
<dbReference type="PANTHER" id="PTHR12176:SF78">
    <property type="entry name" value="EEF1A LYSINE AND N-TERMINAL METHYLTRANSFERASE"/>
    <property type="match status" value="1"/>
</dbReference>
<dbReference type="GO" id="GO:0032259">
    <property type="term" value="P:methylation"/>
    <property type="evidence" value="ECO:0007669"/>
    <property type="project" value="UniProtKB-KW"/>
</dbReference>
<evidence type="ECO:0000256" key="2">
    <source>
        <dbReference type="ARBA" id="ARBA00022603"/>
    </source>
</evidence>
<sequence length="778" mass="89161">MEKTLPKTLDDFHTKEYWNEFYKQSDIIKQKGFEWYANYDDVKDQLDSNFKTINTGITKAEAHVLVPGCGDSKLSHQMRLDGYGKVTSIDFEEEIIEKMKIEVGVPGVEDYITMDVKDMKGIEDASIDVSLDKGTLDALYTGIDEENEAAIAKYFTELMRVTKPNNGQIVFISLLQSHILEKLISFFLKNEDHANRYHWKSITELKFEEIFVQGNPTDSKAEESVHRVAYLITVKRSEFDPKNQKMRAFKENFETMINLNGNLAPIDKAKSEIMVTQMVNLQHGHIKKLSKGRILEIHLESATETTDAEKSRFKLCIVDSEDEDILQKNTCAILIVPQGKETYPVYSTESGYKRLNASVAHSRLIVVHLNSGQSFDSFEAVKKELEGSIIRFAQQGYTNEIPYISEGADIGKRMMIGKKYHIIREEDKFDDEEIDTYEHVDEYVIEDLRAGEDEEDRHILRAVKFKTKLGEVQSDIIIKRKRNRGKKEHLSSFTKVRSPLWKTDEDEFLYIDHNHLNSEYLAAMMAGLCTYAPSFEDENNTEKKSNFLVLGTGAGILPMFIYKTMSPMIGRLNTVDIDETIVKIGEDYFGFNTDLGSNFRSHITSAEEYLANETLPGKTNVLFVDIGSGDTEFKYIPPKSILTEDFFKGIHRALNEDQHVVLFNTCAFSKADKHEIHKFMTSQFKHVSYMNCSESSNRVYAMSNSHAPDLTKTHEKTVKYFVKTFCDSKNADGHDWASKMDMSNLLSEMKVDQGNKVEVKIEHAEKTEPAKKKKPRKK</sequence>
<name>A0AAD1Y9X0_EUPCR</name>
<evidence type="ECO:0000256" key="1">
    <source>
        <dbReference type="ARBA" id="ARBA00008361"/>
    </source>
</evidence>
<reference evidence="6" key="1">
    <citation type="submission" date="2023-07" db="EMBL/GenBank/DDBJ databases">
        <authorList>
            <consortium name="AG Swart"/>
            <person name="Singh M."/>
            <person name="Singh A."/>
            <person name="Seah K."/>
            <person name="Emmerich C."/>
        </authorList>
    </citation>
    <scope>NUCLEOTIDE SEQUENCE</scope>
    <source>
        <strain evidence="6">DP1</strain>
    </source>
</reference>
<dbReference type="InterPro" id="IPR025714">
    <property type="entry name" value="Methyltranfer_dom"/>
</dbReference>
<organism evidence="6 7">
    <name type="scientific">Euplotes crassus</name>
    <dbReference type="NCBI Taxonomy" id="5936"/>
    <lineage>
        <taxon>Eukaryota</taxon>
        <taxon>Sar</taxon>
        <taxon>Alveolata</taxon>
        <taxon>Ciliophora</taxon>
        <taxon>Intramacronucleata</taxon>
        <taxon>Spirotrichea</taxon>
        <taxon>Hypotrichia</taxon>
        <taxon>Euplotida</taxon>
        <taxon>Euplotidae</taxon>
        <taxon>Moneuplotes</taxon>
    </lineage>
</organism>